<evidence type="ECO:0008006" key="3">
    <source>
        <dbReference type="Google" id="ProtNLM"/>
    </source>
</evidence>
<dbReference type="STRING" id="746697.Aeqsu_2312"/>
<dbReference type="KEGG" id="asl:Aeqsu_2312"/>
<dbReference type="AlphaFoldDB" id="I3YXQ4"/>
<reference evidence="1 2" key="1">
    <citation type="submission" date="2012-06" db="EMBL/GenBank/DDBJ databases">
        <title>The complete genome of Aequorivita sublithincola DSM 14238.</title>
        <authorList>
            <consortium name="US DOE Joint Genome Institute (JGI-PGF)"/>
            <person name="Lucas S."/>
            <person name="Copeland A."/>
            <person name="Lapidus A."/>
            <person name="Goodwin L."/>
            <person name="Pitluck S."/>
            <person name="Peters L."/>
            <person name="Munk A.C.C."/>
            <person name="Kyrpides N."/>
            <person name="Mavromatis K."/>
            <person name="Pagani I."/>
            <person name="Ivanova N."/>
            <person name="Ovchinnikova G."/>
            <person name="Zeytun A."/>
            <person name="Detter J.C."/>
            <person name="Han C."/>
            <person name="Land M."/>
            <person name="Hauser L."/>
            <person name="Markowitz V."/>
            <person name="Cheng J.-F."/>
            <person name="Hugenholtz P."/>
            <person name="Woyke T."/>
            <person name="Wu D."/>
            <person name="Tindall B."/>
            <person name="Faehnrich R."/>
            <person name="Brambilla E."/>
            <person name="Klenk H.-P."/>
            <person name="Eisen J.A."/>
        </authorList>
    </citation>
    <scope>NUCLEOTIDE SEQUENCE [LARGE SCALE GENOMIC DNA]</scope>
    <source>
        <strain evidence="2">DSM 14238 / LMG 21431 / ACAM 643 / 9-3</strain>
    </source>
</reference>
<sequence length="282" mass="31988">MKYLISILLLQFSIFSSLGQEFEISGIITDSINNPIEYASIGVLNKSLGTVSNSNGEFKLILNCERKSDTLKFSSLGFKSEEFIISKLDTENTLNIKLKTFAEPLNEVFLTSKKMKTYTDGKSRTNTKQQTIFANPDLPNINLGTEIGRKFKLGDDDPSQLTKFKFFIKDNNFDSVKFRINIYTLNNDNRPENKLNIPNIFTSASKSYTGWIEVDLTPFNIIVKEDIIVAVEWIEHSANGNKLNLPIIIPSFGSTHYYKFGSQNSWEKYGGISSSMELTYEQ</sequence>
<evidence type="ECO:0000313" key="2">
    <source>
        <dbReference type="Proteomes" id="UP000006049"/>
    </source>
</evidence>
<dbReference type="RefSeq" id="WP_014783023.1">
    <property type="nucleotide sequence ID" value="NC_018013.1"/>
</dbReference>
<name>I3YXQ4_AEQSU</name>
<keyword evidence="2" id="KW-1185">Reference proteome</keyword>
<dbReference type="Proteomes" id="UP000006049">
    <property type="component" value="Chromosome"/>
</dbReference>
<evidence type="ECO:0000313" key="1">
    <source>
        <dbReference type="EMBL" id="AFL81772.1"/>
    </source>
</evidence>
<protein>
    <recommendedName>
        <fullName evidence="3">Carboxypeptidase-like regulatory domain-containing protein</fullName>
    </recommendedName>
</protein>
<organism evidence="1 2">
    <name type="scientific">Aequorivita sublithincola (strain DSM 14238 / LMG 21431 / ACAM 643 / 9-3)</name>
    <dbReference type="NCBI Taxonomy" id="746697"/>
    <lineage>
        <taxon>Bacteria</taxon>
        <taxon>Pseudomonadati</taxon>
        <taxon>Bacteroidota</taxon>
        <taxon>Flavobacteriia</taxon>
        <taxon>Flavobacteriales</taxon>
        <taxon>Flavobacteriaceae</taxon>
        <taxon>Aequorivita</taxon>
    </lineage>
</organism>
<dbReference type="SUPFAM" id="SSF49464">
    <property type="entry name" value="Carboxypeptidase regulatory domain-like"/>
    <property type="match status" value="1"/>
</dbReference>
<dbReference type="HOGENOM" id="CLU_084722_0_0_10"/>
<proteinExistence type="predicted"/>
<accession>I3YXQ4</accession>
<dbReference type="InterPro" id="IPR008969">
    <property type="entry name" value="CarboxyPept-like_regulatory"/>
</dbReference>
<dbReference type="Pfam" id="PF13715">
    <property type="entry name" value="CarbopepD_reg_2"/>
    <property type="match status" value="1"/>
</dbReference>
<gene>
    <name evidence="1" type="ordered locus">Aeqsu_2312</name>
</gene>
<dbReference type="OrthoDB" id="1079187at2"/>
<dbReference type="eggNOG" id="COG2304">
    <property type="taxonomic scope" value="Bacteria"/>
</dbReference>
<dbReference type="Gene3D" id="2.60.40.1120">
    <property type="entry name" value="Carboxypeptidase-like, regulatory domain"/>
    <property type="match status" value="1"/>
</dbReference>
<dbReference type="EMBL" id="CP003280">
    <property type="protein sequence ID" value="AFL81772.1"/>
    <property type="molecule type" value="Genomic_DNA"/>
</dbReference>
<dbReference type="PATRIC" id="fig|746697.3.peg.2361"/>